<name>A0A9P4NPG4_9PEZI</name>
<accession>A0A9P4NPG4</accession>
<keyword evidence="3" id="KW-1185">Reference proteome</keyword>
<proteinExistence type="predicted"/>
<feature type="region of interest" description="Disordered" evidence="1">
    <location>
        <begin position="1"/>
        <end position="66"/>
    </location>
</feature>
<dbReference type="AlphaFoldDB" id="A0A9P4NPG4"/>
<dbReference type="Proteomes" id="UP000800235">
    <property type="component" value="Unassembled WGS sequence"/>
</dbReference>
<feature type="compositionally biased region" description="Acidic residues" evidence="1">
    <location>
        <begin position="20"/>
        <end position="40"/>
    </location>
</feature>
<comment type="caution">
    <text evidence="2">The sequence shown here is derived from an EMBL/GenBank/DDBJ whole genome shotgun (WGS) entry which is preliminary data.</text>
</comment>
<gene>
    <name evidence="2" type="ORF">EJ08DRAFT_698414</name>
</gene>
<feature type="compositionally biased region" description="Basic and acidic residues" evidence="1">
    <location>
        <begin position="156"/>
        <end position="167"/>
    </location>
</feature>
<feature type="compositionally biased region" description="Low complexity" evidence="1">
    <location>
        <begin position="198"/>
        <end position="212"/>
    </location>
</feature>
<feature type="compositionally biased region" description="Basic and acidic residues" evidence="1">
    <location>
        <begin position="1"/>
        <end position="19"/>
    </location>
</feature>
<protein>
    <submittedName>
        <fullName evidence="2">Uncharacterized protein</fullName>
    </submittedName>
</protein>
<feature type="region of interest" description="Disordered" evidence="1">
    <location>
        <begin position="106"/>
        <end position="223"/>
    </location>
</feature>
<reference evidence="2" key="1">
    <citation type="journal article" date="2020" name="Stud. Mycol.">
        <title>101 Dothideomycetes genomes: a test case for predicting lifestyles and emergence of pathogens.</title>
        <authorList>
            <person name="Haridas S."/>
            <person name="Albert R."/>
            <person name="Binder M."/>
            <person name="Bloem J."/>
            <person name="Labutti K."/>
            <person name="Salamov A."/>
            <person name="Andreopoulos B."/>
            <person name="Baker S."/>
            <person name="Barry K."/>
            <person name="Bills G."/>
            <person name="Bluhm B."/>
            <person name="Cannon C."/>
            <person name="Castanera R."/>
            <person name="Culley D."/>
            <person name="Daum C."/>
            <person name="Ezra D."/>
            <person name="Gonzalez J."/>
            <person name="Henrissat B."/>
            <person name="Kuo A."/>
            <person name="Liang C."/>
            <person name="Lipzen A."/>
            <person name="Lutzoni F."/>
            <person name="Magnuson J."/>
            <person name="Mondo S."/>
            <person name="Nolan M."/>
            <person name="Ohm R."/>
            <person name="Pangilinan J."/>
            <person name="Park H.-J."/>
            <person name="Ramirez L."/>
            <person name="Alfaro M."/>
            <person name="Sun H."/>
            <person name="Tritt A."/>
            <person name="Yoshinaga Y."/>
            <person name="Zwiers L.-H."/>
            <person name="Turgeon B."/>
            <person name="Goodwin S."/>
            <person name="Spatafora J."/>
            <person name="Crous P."/>
            <person name="Grigoriev I."/>
        </authorList>
    </citation>
    <scope>NUCLEOTIDE SEQUENCE</scope>
    <source>
        <strain evidence="2">CBS 130266</strain>
    </source>
</reference>
<evidence type="ECO:0000313" key="3">
    <source>
        <dbReference type="Proteomes" id="UP000800235"/>
    </source>
</evidence>
<feature type="compositionally biased region" description="Basic and acidic residues" evidence="1">
    <location>
        <begin position="134"/>
        <end position="149"/>
    </location>
</feature>
<feature type="compositionally biased region" description="Basic and acidic residues" evidence="1">
    <location>
        <begin position="41"/>
        <end position="55"/>
    </location>
</feature>
<evidence type="ECO:0000313" key="2">
    <source>
        <dbReference type="EMBL" id="KAF2429272.1"/>
    </source>
</evidence>
<evidence type="ECO:0000256" key="1">
    <source>
        <dbReference type="SAM" id="MobiDB-lite"/>
    </source>
</evidence>
<dbReference type="EMBL" id="MU007048">
    <property type="protein sequence ID" value="KAF2429272.1"/>
    <property type="molecule type" value="Genomic_DNA"/>
</dbReference>
<sequence>MDSRSDDQIQEDWFNREASDIPDDDIDEYDTDNEDEEQEPERESPEIEVVRHEDPAWQLRSTNRQVSPKSRYIAMGIVNQVRKFVGLKPEPTTEIVHPQRAYKPWIHPYARTPTRPSKPHTKTMKGIGNLEEGEPTKKESVGQKSEVRFRGKRRVDRKEATKTRLESVYEADVESEGDKDPTGELGRMKDRSKRVEELLQLQEEGQPEQKGQAKVMEGTYEGT</sequence>
<feature type="compositionally biased region" description="Basic and acidic residues" evidence="1">
    <location>
        <begin position="176"/>
        <end position="197"/>
    </location>
</feature>
<organism evidence="2 3">
    <name type="scientific">Tothia fuscella</name>
    <dbReference type="NCBI Taxonomy" id="1048955"/>
    <lineage>
        <taxon>Eukaryota</taxon>
        <taxon>Fungi</taxon>
        <taxon>Dikarya</taxon>
        <taxon>Ascomycota</taxon>
        <taxon>Pezizomycotina</taxon>
        <taxon>Dothideomycetes</taxon>
        <taxon>Pleosporomycetidae</taxon>
        <taxon>Venturiales</taxon>
        <taxon>Cylindrosympodiaceae</taxon>
        <taxon>Tothia</taxon>
    </lineage>
</organism>